<name>A0A7G4YW79_9RHAB</name>
<keyword evidence="3" id="KW-1185">Reference proteome</keyword>
<organism evidence="2 3">
    <name type="scientific">Bactrocera dorsalis sigmavirus</name>
    <dbReference type="NCBI Taxonomy" id="2760896"/>
    <lineage>
        <taxon>Viruses</taxon>
        <taxon>Riboviria</taxon>
        <taxon>Orthornavirae</taxon>
        <taxon>Negarnaviricota</taxon>
        <taxon>Haploviricotina</taxon>
        <taxon>Monjiviricetes</taxon>
        <taxon>Mononegavirales</taxon>
        <taxon>Rhabdoviridae</taxon>
        <taxon>Alpharhabdovirinae</taxon>
        <taxon>Sigmavirus</taxon>
        <taxon>Sigmavirus dorsalis</taxon>
    </lineage>
</organism>
<evidence type="ECO:0000313" key="3">
    <source>
        <dbReference type="Proteomes" id="UP001240664"/>
    </source>
</evidence>
<dbReference type="EMBL" id="MN745080">
    <property type="protein sequence ID" value="QMU95560.1"/>
    <property type="molecule type" value="Viral_cRNA"/>
</dbReference>
<feature type="region of interest" description="Disordered" evidence="1">
    <location>
        <begin position="164"/>
        <end position="192"/>
    </location>
</feature>
<reference evidence="2" key="1">
    <citation type="journal article" date="2020" name="Microb. Ecol.">
        <title>The RNA Virome and Its Dynamics in an Invasive Fruit Fly, Bactrocera dorsalis, Imply Interactions Between Host and Viruses.</title>
        <authorList>
            <person name="Zhang W."/>
            <person name="Gu Q."/>
            <person name="Niu J."/>
            <person name="Wang J.J."/>
        </authorList>
    </citation>
    <scope>NUCLEOTIDE SEQUENCE</scope>
    <source>
        <strain evidence="2">BDSV.abc5</strain>
    </source>
</reference>
<feature type="compositionally biased region" description="Basic and acidic residues" evidence="1">
    <location>
        <begin position="169"/>
        <end position="179"/>
    </location>
</feature>
<proteinExistence type="predicted"/>
<evidence type="ECO:0000313" key="2">
    <source>
        <dbReference type="EMBL" id="QMU95560.1"/>
    </source>
</evidence>
<sequence length="270" mass="30253">MGSSEPQDLSSIINKVNALNMSAIDKSIKGSRDAVDSDVENTELIGLLNDFKDLKTDEINEQQGRIDELGNAALEEEGSVSEKGSCQCTSGVVVVEGNQVNGTLNIEIQTDPKASHISMDQLFKIFDQLEVLFHKADLPIKFNQDPTNGLLDIQLHVKSVESSDTVYYDPEKSSPKTHDEDDDHQVPSINQEGPKDKVSLLRELKDGIIFQSRYPDEPNYRIDHHTSGFSIKEISAIIDNNQYTGSLSELIKIRLIELNQYEWIKCNYII</sequence>
<protein>
    <recommendedName>
        <fullName evidence="4">Phosphoprotein</fullName>
    </recommendedName>
</protein>
<evidence type="ECO:0000256" key="1">
    <source>
        <dbReference type="SAM" id="MobiDB-lite"/>
    </source>
</evidence>
<accession>A0A7G4YW79</accession>
<evidence type="ECO:0008006" key="4">
    <source>
        <dbReference type="Google" id="ProtNLM"/>
    </source>
</evidence>
<dbReference type="Proteomes" id="UP001240664">
    <property type="component" value="Segment"/>
</dbReference>